<organism evidence="2 3">
    <name type="scientific">Pseudobacteroides cellulosolvens ATCC 35603 = DSM 2933</name>
    <dbReference type="NCBI Taxonomy" id="398512"/>
    <lineage>
        <taxon>Bacteria</taxon>
        <taxon>Bacillati</taxon>
        <taxon>Bacillota</taxon>
        <taxon>Clostridia</taxon>
        <taxon>Eubacteriales</taxon>
        <taxon>Oscillospiraceae</taxon>
        <taxon>Pseudobacteroides</taxon>
    </lineage>
</organism>
<dbReference type="AlphaFoldDB" id="A0A0L6JTJ9"/>
<evidence type="ECO:0000256" key="1">
    <source>
        <dbReference type="SAM" id="Phobius"/>
    </source>
</evidence>
<feature type="transmembrane region" description="Helical" evidence="1">
    <location>
        <begin position="28"/>
        <end position="47"/>
    </location>
</feature>
<dbReference type="eggNOG" id="ENOG5030G9J">
    <property type="taxonomic scope" value="Bacteria"/>
</dbReference>
<keyword evidence="1" id="KW-0472">Membrane</keyword>
<proteinExistence type="predicted"/>
<protein>
    <submittedName>
        <fullName evidence="2">Uncharacterized protein</fullName>
    </submittedName>
</protein>
<dbReference type="EMBL" id="LGTC01000001">
    <property type="protein sequence ID" value="KNY29143.1"/>
    <property type="molecule type" value="Genomic_DNA"/>
</dbReference>
<evidence type="ECO:0000313" key="2">
    <source>
        <dbReference type="EMBL" id="KNY29143.1"/>
    </source>
</evidence>
<reference evidence="3" key="1">
    <citation type="submission" date="2015-07" db="EMBL/GenBank/DDBJ databases">
        <title>Near-Complete Genome Sequence of the Cellulolytic Bacterium Bacteroides (Pseudobacteroides) cellulosolvens ATCC 35603.</title>
        <authorList>
            <person name="Dassa B."/>
            <person name="Utturkar S.M."/>
            <person name="Klingeman D.M."/>
            <person name="Hurt R.A."/>
            <person name="Keller M."/>
            <person name="Xu J."/>
            <person name="Reddy Y.H.K."/>
            <person name="Borovok I."/>
            <person name="Grinberg I.R."/>
            <person name="Lamed R."/>
            <person name="Zhivin O."/>
            <person name="Bayer E.A."/>
            <person name="Brown S.D."/>
        </authorList>
    </citation>
    <scope>NUCLEOTIDE SEQUENCE [LARGE SCALE GENOMIC DNA]</scope>
    <source>
        <strain evidence="3">DSM 2933</strain>
    </source>
</reference>
<dbReference type="Pfam" id="PF18975">
    <property type="entry name" value="DUF5711"/>
    <property type="match status" value="1"/>
</dbReference>
<keyword evidence="1" id="KW-1133">Transmembrane helix</keyword>
<dbReference type="RefSeq" id="WP_050753698.1">
    <property type="nucleotide sequence ID" value="NZ_LGTC01000001.1"/>
</dbReference>
<dbReference type="Proteomes" id="UP000036923">
    <property type="component" value="Unassembled WGS sequence"/>
</dbReference>
<dbReference type="InterPro" id="IPR043765">
    <property type="entry name" value="DUF5711"/>
</dbReference>
<sequence>MKYSEKEKVSNDLHEDQQSSGSFRLRNFIIFAILLLAVIATSLFMYLKSKNVDLENMSLKDIVNELMDISGNKSGNKVVKEIEIGTNEKHVFTVSKGLIIECVKNRVKALNGDGEEQWVVPIYAANPVVKAAGSYVMVADLEGKDVYLLSGKTIKWSKKMEGNIINADVNEAGYVSVVRQEKGYRGAVTVINKNGAQAINTKVAKKFVFMSKVSPSGDTFVINSFDASGIKSDAVIELHDFSEKGGVALETGDTSLFPFVDFLGNGNLAAVGDSNVYLYDNEGKVKWMQKFTNKSFMCGDLLSGDAIVAAMSDMDSSGKITGNKTDITLINDDGEKKTIYSMDIKVKNIKVSSGIIAINTGTSVYYINSKASF</sequence>
<keyword evidence="3" id="KW-1185">Reference proteome</keyword>
<dbReference type="SUPFAM" id="SSF50998">
    <property type="entry name" value="Quinoprotein alcohol dehydrogenase-like"/>
    <property type="match status" value="1"/>
</dbReference>
<gene>
    <name evidence="2" type="ORF">Bccel_4417</name>
</gene>
<comment type="caution">
    <text evidence="2">The sequence shown here is derived from an EMBL/GenBank/DDBJ whole genome shotgun (WGS) entry which is preliminary data.</text>
</comment>
<accession>A0A0L6JTJ9</accession>
<dbReference type="STRING" id="398512.Bccel_4417"/>
<evidence type="ECO:0000313" key="3">
    <source>
        <dbReference type="Proteomes" id="UP000036923"/>
    </source>
</evidence>
<name>A0A0L6JTJ9_9FIRM</name>
<keyword evidence="1" id="KW-0812">Transmembrane</keyword>
<dbReference type="InterPro" id="IPR011047">
    <property type="entry name" value="Quinoprotein_ADH-like_sf"/>
</dbReference>